<proteinExistence type="predicted"/>
<protein>
    <submittedName>
        <fullName evidence="2">Uncharacterized protein</fullName>
    </submittedName>
</protein>
<feature type="compositionally biased region" description="Basic and acidic residues" evidence="1">
    <location>
        <begin position="90"/>
        <end position="99"/>
    </location>
</feature>
<sequence length="115" mass="13077">MTDGESIVEPRVQWRSKQTVSCNTGNYGWVISHPEETEDTKLKRTFHKLADLVNKINQYGEDDITHHIMKALYKPPEPDLSSSKQKRIDHKQTTKKDNGNGKTTQLKLGPDSSKA</sequence>
<dbReference type="Proteomes" id="UP000078200">
    <property type="component" value="Unassembled WGS sequence"/>
</dbReference>
<accession>A0A1A9VXZ6</accession>
<dbReference type="EnsemblMetazoa" id="GAUT051257-RA">
    <property type="protein sequence ID" value="GAUT051257-PA"/>
    <property type="gene ID" value="GAUT051257"/>
</dbReference>
<dbReference type="VEuPathDB" id="VectorBase:GAUT051257"/>
<dbReference type="AlphaFoldDB" id="A0A1A9VXZ6"/>
<keyword evidence="3" id="KW-1185">Reference proteome</keyword>
<evidence type="ECO:0000313" key="2">
    <source>
        <dbReference type="EnsemblMetazoa" id="GAUT051257-PA"/>
    </source>
</evidence>
<name>A0A1A9VXZ6_GLOAU</name>
<evidence type="ECO:0000313" key="3">
    <source>
        <dbReference type="Proteomes" id="UP000078200"/>
    </source>
</evidence>
<evidence type="ECO:0000256" key="1">
    <source>
        <dbReference type="SAM" id="MobiDB-lite"/>
    </source>
</evidence>
<feature type="region of interest" description="Disordered" evidence="1">
    <location>
        <begin position="74"/>
        <end position="115"/>
    </location>
</feature>
<reference evidence="2" key="1">
    <citation type="submission" date="2020-05" db="UniProtKB">
        <authorList>
            <consortium name="EnsemblMetazoa"/>
        </authorList>
    </citation>
    <scope>IDENTIFICATION</scope>
    <source>
        <strain evidence="2">TTRI</strain>
    </source>
</reference>
<organism evidence="2 3">
    <name type="scientific">Glossina austeni</name>
    <name type="common">Savannah tsetse fly</name>
    <dbReference type="NCBI Taxonomy" id="7395"/>
    <lineage>
        <taxon>Eukaryota</taxon>
        <taxon>Metazoa</taxon>
        <taxon>Ecdysozoa</taxon>
        <taxon>Arthropoda</taxon>
        <taxon>Hexapoda</taxon>
        <taxon>Insecta</taxon>
        <taxon>Pterygota</taxon>
        <taxon>Neoptera</taxon>
        <taxon>Endopterygota</taxon>
        <taxon>Diptera</taxon>
        <taxon>Brachycera</taxon>
        <taxon>Muscomorpha</taxon>
        <taxon>Hippoboscoidea</taxon>
        <taxon>Glossinidae</taxon>
        <taxon>Glossina</taxon>
    </lineage>
</organism>